<dbReference type="PROSITE" id="PS50076">
    <property type="entry name" value="DNAJ_2"/>
    <property type="match status" value="1"/>
</dbReference>
<feature type="region of interest" description="Disordered" evidence="2">
    <location>
        <begin position="109"/>
        <end position="159"/>
    </location>
</feature>
<dbReference type="InterPro" id="IPR001623">
    <property type="entry name" value="DnaJ_domain"/>
</dbReference>
<dbReference type="AlphaFoldDB" id="A0A0C1V609"/>
<organism evidence="3">
    <name type="scientific">Lyngbya confervoides BDU141951</name>
    <dbReference type="NCBI Taxonomy" id="1574623"/>
    <lineage>
        <taxon>Bacteria</taxon>
        <taxon>Bacillati</taxon>
        <taxon>Cyanobacteriota</taxon>
        <taxon>Cyanophyceae</taxon>
        <taxon>Oscillatoriophycideae</taxon>
        <taxon>Oscillatoriales</taxon>
        <taxon>Microcoleaceae</taxon>
        <taxon>Lyngbya</taxon>
    </lineage>
</organism>
<dbReference type="InterPro" id="IPR018253">
    <property type="entry name" value="DnaJ_domain_CS"/>
</dbReference>
<dbReference type="InterPro" id="IPR036869">
    <property type="entry name" value="J_dom_sf"/>
</dbReference>
<dbReference type="PROSITE" id="PS00636">
    <property type="entry name" value="DNAJ_1"/>
    <property type="match status" value="1"/>
</dbReference>
<dbReference type="Pfam" id="PF00226">
    <property type="entry name" value="DnaJ"/>
    <property type="match status" value="1"/>
</dbReference>
<dbReference type="CDD" id="cd10747">
    <property type="entry name" value="DnaJ_C"/>
    <property type="match status" value="1"/>
</dbReference>
<dbReference type="GO" id="GO:0051082">
    <property type="term" value="F:unfolded protein binding"/>
    <property type="evidence" value="ECO:0007669"/>
    <property type="project" value="InterPro"/>
</dbReference>
<dbReference type="CDD" id="cd06257">
    <property type="entry name" value="DnaJ"/>
    <property type="match status" value="1"/>
</dbReference>
<dbReference type="PANTHER" id="PTHR43096:SF52">
    <property type="entry name" value="DNAJ HOMOLOG 1, MITOCHONDRIAL-RELATED"/>
    <property type="match status" value="1"/>
</dbReference>
<dbReference type="InterPro" id="IPR002939">
    <property type="entry name" value="DnaJ_C"/>
</dbReference>
<dbReference type="FunFam" id="2.60.260.20:FF:000013">
    <property type="entry name" value="DnaJ subfamily B member 11"/>
    <property type="match status" value="1"/>
</dbReference>
<reference evidence="3" key="1">
    <citation type="submission" date="2014-11" db="EMBL/GenBank/DDBJ databases">
        <authorList>
            <person name="Malar M.C."/>
            <person name="Sen D."/>
            <person name="Tripathy S."/>
        </authorList>
    </citation>
    <scope>NUCLEOTIDE SEQUENCE</scope>
    <source>
        <strain evidence="3">BDU141951</strain>
    </source>
</reference>
<reference evidence="3" key="3">
    <citation type="submission" date="2020-02" db="EMBL/GenBank/DDBJ databases">
        <authorList>
            <person name="Sarangi A.N."/>
            <person name="Ghosh S."/>
            <person name="Mukherjee M."/>
            <person name="Tripathy S."/>
        </authorList>
    </citation>
    <scope>NUCLEOTIDE SEQUENCE</scope>
    <source>
        <strain evidence="3">BDU141951</strain>
    </source>
</reference>
<dbReference type="Gene3D" id="1.10.287.110">
    <property type="entry name" value="DnaJ domain"/>
    <property type="match status" value="1"/>
</dbReference>
<dbReference type="SUPFAM" id="SSF49493">
    <property type="entry name" value="HSP40/DnaJ peptide-binding domain"/>
    <property type="match status" value="2"/>
</dbReference>
<evidence type="ECO:0000256" key="2">
    <source>
        <dbReference type="SAM" id="MobiDB-lite"/>
    </source>
</evidence>
<dbReference type="SMART" id="SM00271">
    <property type="entry name" value="DnaJ"/>
    <property type="match status" value="1"/>
</dbReference>
<comment type="caution">
    <text evidence="3">The sequence shown here is derived from an EMBL/GenBank/DDBJ whole genome shotgun (WGS) entry which is preliminary data.</text>
</comment>
<feature type="compositionally biased region" description="Low complexity" evidence="2">
    <location>
        <begin position="139"/>
        <end position="150"/>
    </location>
</feature>
<accession>A0A0C1V609</accession>
<dbReference type="PRINTS" id="PR00625">
    <property type="entry name" value="JDOMAIN"/>
</dbReference>
<gene>
    <name evidence="3" type="ORF">QQ91_010915</name>
</gene>
<dbReference type="Gene3D" id="2.60.260.20">
    <property type="entry name" value="Urease metallochaperone UreE, N-terminal domain"/>
    <property type="match status" value="2"/>
</dbReference>
<keyword evidence="1" id="KW-0143">Chaperone</keyword>
<dbReference type="EMBL" id="JTHE02000003">
    <property type="protein sequence ID" value="NEV67629.1"/>
    <property type="molecule type" value="Genomic_DNA"/>
</dbReference>
<reference evidence="3" key="2">
    <citation type="journal article" date="2015" name="Genome Announc.">
        <title>Draft Genome Sequence of Filamentous Marine Cyanobacterium Lyngbya confervoides Strain BDU141951.</title>
        <authorList>
            <person name="Chandrababunaidu M.M."/>
            <person name="Sen D."/>
            <person name="Tripathy S."/>
        </authorList>
    </citation>
    <scope>NUCLEOTIDE SEQUENCE</scope>
    <source>
        <strain evidence="3">BDU141951</strain>
    </source>
</reference>
<evidence type="ECO:0000313" key="3">
    <source>
        <dbReference type="EMBL" id="NEV67629.1"/>
    </source>
</evidence>
<protein>
    <submittedName>
        <fullName evidence="3">J domain-containing protein</fullName>
    </submittedName>
</protein>
<proteinExistence type="predicted"/>
<dbReference type="InterPro" id="IPR008971">
    <property type="entry name" value="HSP40/DnaJ_pept-bd"/>
</dbReference>
<name>A0A0C1V609_9CYAN</name>
<dbReference type="GO" id="GO:0005737">
    <property type="term" value="C:cytoplasm"/>
    <property type="evidence" value="ECO:0007669"/>
    <property type="project" value="TreeGrafter"/>
</dbReference>
<sequence>MENFRNYFEILGVDQDASGADIKRAYRQQARKYHPDLNPGDKAAEEQFKLLGEAYEVLSDPERRSQYEEYSSFWQQKGFRQRVSSKFSFKDIDFSDLGDFNSFIDQLLNRRDEPARSPNGRTAPDSRTEPRPASRPGTARNPARSSAASSNRRDAEATLTVPLERAYSGGQERIRLEDGRTIEVDMPPGMVTGQRIRLKGQGMGGGNLYLRIEVQPHPFFKLIDNDIFCRIPVTPSEAAVGSNITVPTLDGPVQMTVPAGVQAGKRLRLAGRGYPVGRDRRGDQIMEVDIVMPAKLSDREQRLYQELRSLEKFNPRADLLKSWQAVPR</sequence>
<dbReference type="Pfam" id="PF01556">
    <property type="entry name" value="DnaJ_C"/>
    <property type="match status" value="1"/>
</dbReference>
<dbReference type="PANTHER" id="PTHR43096">
    <property type="entry name" value="DNAJ HOMOLOG 1, MITOCHONDRIAL-RELATED"/>
    <property type="match status" value="1"/>
</dbReference>
<dbReference type="SUPFAM" id="SSF46565">
    <property type="entry name" value="Chaperone J-domain"/>
    <property type="match status" value="1"/>
</dbReference>
<evidence type="ECO:0000256" key="1">
    <source>
        <dbReference type="ARBA" id="ARBA00023186"/>
    </source>
</evidence>
<dbReference type="GO" id="GO:0042026">
    <property type="term" value="P:protein refolding"/>
    <property type="evidence" value="ECO:0007669"/>
    <property type="project" value="TreeGrafter"/>
</dbReference>